<reference evidence="5" key="2">
    <citation type="submission" date="2020-05" db="UniProtKB">
        <authorList>
            <consortium name="EnsemblMetazoa"/>
        </authorList>
    </citation>
    <scope>IDENTIFICATION</scope>
    <source>
        <strain evidence="5">wikel</strain>
    </source>
</reference>
<keyword evidence="6" id="KW-1185">Reference proteome</keyword>
<feature type="domain" description="Peptidase S1" evidence="3">
    <location>
        <begin position="54"/>
        <end position="300"/>
    </location>
</feature>
<proteinExistence type="predicted"/>
<dbReference type="InterPro" id="IPR009003">
    <property type="entry name" value="Peptidase_S1_PA"/>
</dbReference>
<dbReference type="CDD" id="cd00190">
    <property type="entry name" value="Tryp_SPc"/>
    <property type="match status" value="1"/>
</dbReference>
<accession>B7PHX3</accession>
<feature type="compositionally biased region" description="Basic and acidic residues" evidence="2">
    <location>
        <begin position="188"/>
        <end position="205"/>
    </location>
</feature>
<dbReference type="PANTHER" id="PTHR24250">
    <property type="entry name" value="CHYMOTRYPSIN-RELATED"/>
    <property type="match status" value="1"/>
</dbReference>
<evidence type="ECO:0000313" key="5">
    <source>
        <dbReference type="EnsemblMetazoa" id="ISCW004734-PA"/>
    </source>
</evidence>
<dbReference type="HOGENOM" id="CLU_006842_7_6_1"/>
<dbReference type="GO" id="GO:0004252">
    <property type="term" value="F:serine-type endopeptidase activity"/>
    <property type="evidence" value="ECO:0000318"/>
    <property type="project" value="GO_Central"/>
</dbReference>
<dbReference type="Gene3D" id="2.40.10.10">
    <property type="entry name" value="Trypsin-like serine proteases"/>
    <property type="match status" value="1"/>
</dbReference>
<organism>
    <name type="scientific">Ixodes scapularis</name>
    <name type="common">Black-legged tick</name>
    <name type="synonym">Deer tick</name>
    <dbReference type="NCBI Taxonomy" id="6945"/>
    <lineage>
        <taxon>Eukaryota</taxon>
        <taxon>Metazoa</taxon>
        <taxon>Ecdysozoa</taxon>
        <taxon>Arthropoda</taxon>
        <taxon>Chelicerata</taxon>
        <taxon>Arachnida</taxon>
        <taxon>Acari</taxon>
        <taxon>Parasitiformes</taxon>
        <taxon>Ixodida</taxon>
        <taxon>Ixodoidea</taxon>
        <taxon>Ixodidae</taxon>
        <taxon>Ixodinae</taxon>
        <taxon>Ixodes</taxon>
    </lineage>
</organism>
<dbReference type="EMBL" id="DS715354">
    <property type="protein sequence ID" value="EEC06195.1"/>
    <property type="molecule type" value="Genomic_DNA"/>
</dbReference>
<gene>
    <name evidence="4" type="ORF">IscW_ISCW004734</name>
</gene>
<dbReference type="EC" id="3.4.21.7" evidence="4"/>
<reference evidence="4 6" key="1">
    <citation type="submission" date="2008-03" db="EMBL/GenBank/DDBJ databases">
        <title>Annotation of Ixodes scapularis.</title>
        <authorList>
            <consortium name="Ixodes scapularis Genome Project Consortium"/>
            <person name="Caler E."/>
            <person name="Hannick L.I."/>
            <person name="Bidwell S."/>
            <person name="Joardar V."/>
            <person name="Thiagarajan M."/>
            <person name="Amedeo P."/>
            <person name="Galinsky K.J."/>
            <person name="Schobel S."/>
            <person name="Inman J."/>
            <person name="Hostetler J."/>
            <person name="Miller J."/>
            <person name="Hammond M."/>
            <person name="Megy K."/>
            <person name="Lawson D."/>
            <person name="Kodira C."/>
            <person name="Sutton G."/>
            <person name="Meyer J."/>
            <person name="Hill C.A."/>
            <person name="Birren B."/>
            <person name="Nene V."/>
            <person name="Collins F."/>
            <person name="Alarcon-Chaidez F."/>
            <person name="Wikel S."/>
            <person name="Strausberg R."/>
        </authorList>
    </citation>
    <scope>NUCLEOTIDE SEQUENCE [LARGE SCALE GENOMIC DNA]</scope>
    <source>
        <strain evidence="6">Wikel</strain>
        <strain evidence="4">Wikel colony</strain>
    </source>
</reference>
<evidence type="ECO:0000313" key="6">
    <source>
        <dbReference type="Proteomes" id="UP000001555"/>
    </source>
</evidence>
<dbReference type="PRINTS" id="PR00722">
    <property type="entry name" value="CHYMOTRYPSIN"/>
</dbReference>
<keyword evidence="4" id="KW-0378">Hydrolase</keyword>
<dbReference type="InterPro" id="IPR001314">
    <property type="entry name" value="Peptidase_S1A"/>
</dbReference>
<dbReference type="SUPFAM" id="SSF50494">
    <property type="entry name" value="Trypsin-like serine proteases"/>
    <property type="match status" value="1"/>
</dbReference>
<dbReference type="EnsemblMetazoa" id="ISCW004734-RA">
    <property type="protein sequence ID" value="ISCW004734-PA"/>
    <property type="gene ID" value="ISCW004734"/>
</dbReference>
<evidence type="ECO:0000256" key="1">
    <source>
        <dbReference type="ARBA" id="ARBA00023157"/>
    </source>
</evidence>
<dbReference type="AlphaFoldDB" id="B7PHX3"/>
<dbReference type="OrthoDB" id="10061449at2759"/>
<evidence type="ECO:0000313" key="4">
    <source>
        <dbReference type="EMBL" id="EEC06195.1"/>
    </source>
</evidence>
<name>B7PHX3_IXOSC</name>
<dbReference type="STRING" id="6945.B7PHX3"/>
<dbReference type="EMBL" id="ABJB010011654">
    <property type="status" value="NOT_ANNOTATED_CDS"/>
    <property type="molecule type" value="Genomic_DNA"/>
</dbReference>
<dbReference type="VEuPathDB" id="VectorBase:ISCW004734"/>
<dbReference type="PaxDb" id="6945-B7PHX3"/>
<dbReference type="InterPro" id="IPR001254">
    <property type="entry name" value="Trypsin_dom"/>
</dbReference>
<dbReference type="InterPro" id="IPR043504">
    <property type="entry name" value="Peptidase_S1_PA_chymotrypsin"/>
</dbReference>
<dbReference type="SMART" id="SM00020">
    <property type="entry name" value="Tryp_SPc"/>
    <property type="match status" value="1"/>
</dbReference>
<dbReference type="PANTHER" id="PTHR24250:SF27">
    <property type="entry name" value="ELASTASE 2 LIKE"/>
    <property type="match status" value="1"/>
</dbReference>
<dbReference type="FunFam" id="2.40.10.10:FF:000068">
    <property type="entry name" value="transmembrane protease serine 2"/>
    <property type="match status" value="1"/>
</dbReference>
<dbReference type="Proteomes" id="UP000001555">
    <property type="component" value="Unassembled WGS sequence"/>
</dbReference>
<dbReference type="Pfam" id="PF00089">
    <property type="entry name" value="Trypsin"/>
    <property type="match status" value="1"/>
</dbReference>
<dbReference type="GO" id="GO:0006508">
    <property type="term" value="P:proteolysis"/>
    <property type="evidence" value="ECO:0000318"/>
    <property type="project" value="GO_Central"/>
</dbReference>
<dbReference type="InParanoid" id="B7PHX3"/>
<dbReference type="VEuPathDB" id="VectorBase:ISCI004734"/>
<keyword evidence="1" id="KW-1015">Disulfide bond</keyword>
<protein>
    <submittedName>
        <fullName evidence="4">Chymotrypsin-C, putative</fullName>
        <ecNumber evidence="4">3.4.21.7</ecNumber>
    </submittedName>
</protein>
<evidence type="ECO:0000259" key="3">
    <source>
        <dbReference type="PROSITE" id="PS50240"/>
    </source>
</evidence>
<dbReference type="VEuPathDB" id="VectorBase:ISCP_003009"/>
<evidence type="ECO:0000256" key="2">
    <source>
        <dbReference type="SAM" id="MobiDB-lite"/>
    </source>
</evidence>
<dbReference type="PROSITE" id="PS50240">
    <property type="entry name" value="TRYPSIN_DOM"/>
    <property type="match status" value="1"/>
</dbReference>
<sequence length="310" mass="33633">MIPEHFECQKAEAQSVKMKAIICLTLLVGSAVAHYTGVCGNPKIKPRLAAGDRIEGGEEAVPGSWPWHAQLIGADGHHACSGVLISDKHVLTAAKCLWRHQKVGDVKVMLGSHTRDGKSQGQVTTTIAEACLYKGYDGGHDSNIAILTLKEKVPLGDYIQPACMPKSDAPVPKDLSLYVTGWDHDHDHHDHHDHDHEHGHDHAGDDLTSGLKQARVKSVENNACYNEHDEEVPNSVFCTVYDVGSPCKHDLGAPVVGKLNNLWTLYGVVSGGAKGCKVGEHPILHTRVALFTKLIDDYTHGKKGKCDIKV</sequence>
<feature type="region of interest" description="Disordered" evidence="2">
    <location>
        <begin position="188"/>
        <end position="207"/>
    </location>
</feature>